<keyword evidence="4 5" id="KW-0720">Serine protease</keyword>
<dbReference type="GO" id="GO:0008236">
    <property type="term" value="F:serine-type peptidase activity"/>
    <property type="evidence" value="ECO:0007669"/>
    <property type="project" value="UniProtKB-KW"/>
</dbReference>
<dbReference type="RefSeq" id="WP_186901037.1">
    <property type="nucleotide sequence ID" value="NZ_JACOOT010000010.1"/>
</dbReference>
<name>A0A8I0DQ73_9FIRM</name>
<dbReference type="Proteomes" id="UP000652847">
    <property type="component" value="Unassembled WGS sequence"/>
</dbReference>
<dbReference type="GO" id="GO:0006508">
    <property type="term" value="P:proteolysis"/>
    <property type="evidence" value="ECO:0007669"/>
    <property type="project" value="UniProtKB-KW"/>
</dbReference>
<dbReference type="GO" id="GO:0004175">
    <property type="term" value="F:endopeptidase activity"/>
    <property type="evidence" value="ECO:0007669"/>
    <property type="project" value="TreeGrafter"/>
</dbReference>
<sequence>MADKQFIKGAITGVLCASLALGGGYVGLQKAGRAGSTVLSDVAVPQKIKYLEDIIDQNYLDEVDEDSLKEGLYTGLLYGIGDPYSRYYTEEEYEEEMRDTEGSYSGIGVSITQNSEGGILVVDCYEGGPADLAGIKVNDVITAVDGTDVTEMTPSEVSEMIRNKEDGTSVLTVYHQEADEPEEITVTISNVELPTVSYEMLEDSIGYLRITEFTLVTPQQFEDAYQDFQAKGMEKLIVDLRDNPGGVLSSVCDVLRQILPEGLIVYTEDKYGERNEMKCDGDTPIDIPLAVLVNENSASASEIFAGAVKDYEIGTIVGTTTYGKGIVQSIRQLSDGSAVKLTTAKYFTPKGNDIHKVGITPDVEVKLDASLLNKTEISHEEDNQLQAAIQAVSR</sequence>
<dbReference type="InterPro" id="IPR001478">
    <property type="entry name" value="PDZ"/>
</dbReference>
<evidence type="ECO:0000313" key="8">
    <source>
        <dbReference type="Proteomes" id="UP000652847"/>
    </source>
</evidence>
<feature type="domain" description="PDZ" evidence="6">
    <location>
        <begin position="98"/>
        <end position="176"/>
    </location>
</feature>
<comment type="caution">
    <text evidence="7">The sequence shown here is derived from an EMBL/GenBank/DDBJ whole genome shotgun (WGS) entry which is preliminary data.</text>
</comment>
<evidence type="ECO:0000256" key="5">
    <source>
        <dbReference type="RuleBase" id="RU004404"/>
    </source>
</evidence>
<dbReference type="PANTHER" id="PTHR32060">
    <property type="entry name" value="TAIL-SPECIFIC PROTEASE"/>
    <property type="match status" value="1"/>
</dbReference>
<dbReference type="PANTHER" id="PTHR32060:SF30">
    <property type="entry name" value="CARBOXY-TERMINAL PROCESSING PROTEASE CTPA"/>
    <property type="match status" value="1"/>
</dbReference>
<dbReference type="EMBL" id="JACOOT010000010">
    <property type="protein sequence ID" value="MBC5650480.1"/>
    <property type="molecule type" value="Genomic_DNA"/>
</dbReference>
<proteinExistence type="inferred from homology"/>
<evidence type="ECO:0000256" key="2">
    <source>
        <dbReference type="ARBA" id="ARBA00022670"/>
    </source>
</evidence>
<keyword evidence="3 5" id="KW-0378">Hydrolase</keyword>
<dbReference type="InterPro" id="IPR005151">
    <property type="entry name" value="Tail-specific_protease"/>
</dbReference>
<dbReference type="InterPro" id="IPR055210">
    <property type="entry name" value="CtpA/B_N"/>
</dbReference>
<reference evidence="7 8" key="1">
    <citation type="submission" date="2020-08" db="EMBL/GenBank/DDBJ databases">
        <title>Genome public.</title>
        <authorList>
            <person name="Liu C."/>
            <person name="Sun Q."/>
        </authorList>
    </citation>
    <scope>NUCLEOTIDE SEQUENCE [LARGE SCALE GENOMIC DNA]</scope>
    <source>
        <strain evidence="7 8">BX17</strain>
    </source>
</reference>
<evidence type="ECO:0000256" key="3">
    <source>
        <dbReference type="ARBA" id="ARBA00022801"/>
    </source>
</evidence>
<evidence type="ECO:0000313" key="7">
    <source>
        <dbReference type="EMBL" id="MBC5650480.1"/>
    </source>
</evidence>
<dbReference type="SUPFAM" id="SSF52096">
    <property type="entry name" value="ClpP/crotonase"/>
    <property type="match status" value="1"/>
</dbReference>
<organism evidence="7 8">
    <name type="scientific">Blautia segnis</name>
    <dbReference type="NCBI Taxonomy" id="2763030"/>
    <lineage>
        <taxon>Bacteria</taxon>
        <taxon>Bacillati</taxon>
        <taxon>Bacillota</taxon>
        <taxon>Clostridia</taxon>
        <taxon>Lachnospirales</taxon>
        <taxon>Lachnospiraceae</taxon>
        <taxon>Blautia</taxon>
    </lineage>
</organism>
<protein>
    <submittedName>
        <fullName evidence="7">S41 family peptidase</fullName>
    </submittedName>
</protein>
<dbReference type="Gene3D" id="2.30.42.10">
    <property type="match status" value="1"/>
</dbReference>
<dbReference type="SMART" id="SM00245">
    <property type="entry name" value="TSPc"/>
    <property type="match status" value="1"/>
</dbReference>
<dbReference type="SMART" id="SM00228">
    <property type="entry name" value="PDZ"/>
    <property type="match status" value="1"/>
</dbReference>
<dbReference type="SUPFAM" id="SSF50156">
    <property type="entry name" value="PDZ domain-like"/>
    <property type="match status" value="1"/>
</dbReference>
<dbReference type="Pfam" id="PF17820">
    <property type="entry name" value="PDZ_6"/>
    <property type="match status" value="1"/>
</dbReference>
<dbReference type="InterPro" id="IPR036034">
    <property type="entry name" value="PDZ_sf"/>
</dbReference>
<accession>A0A8I0DQ73</accession>
<dbReference type="GO" id="GO:0007165">
    <property type="term" value="P:signal transduction"/>
    <property type="evidence" value="ECO:0007669"/>
    <property type="project" value="TreeGrafter"/>
</dbReference>
<dbReference type="Gene3D" id="3.30.750.44">
    <property type="match status" value="1"/>
</dbReference>
<dbReference type="CDD" id="cd07560">
    <property type="entry name" value="Peptidase_S41_CPP"/>
    <property type="match status" value="1"/>
</dbReference>
<dbReference type="NCBIfam" id="TIGR00225">
    <property type="entry name" value="prc"/>
    <property type="match status" value="1"/>
</dbReference>
<dbReference type="Gene3D" id="3.90.226.10">
    <property type="entry name" value="2-enoyl-CoA Hydratase, Chain A, domain 1"/>
    <property type="match status" value="1"/>
</dbReference>
<dbReference type="Pfam" id="PF03572">
    <property type="entry name" value="Peptidase_S41"/>
    <property type="match status" value="1"/>
</dbReference>
<dbReference type="GO" id="GO:0030288">
    <property type="term" value="C:outer membrane-bounded periplasmic space"/>
    <property type="evidence" value="ECO:0007669"/>
    <property type="project" value="TreeGrafter"/>
</dbReference>
<dbReference type="InterPro" id="IPR004447">
    <property type="entry name" value="Peptidase_S41A"/>
</dbReference>
<dbReference type="InterPro" id="IPR029045">
    <property type="entry name" value="ClpP/crotonase-like_dom_sf"/>
</dbReference>
<dbReference type="PROSITE" id="PS50106">
    <property type="entry name" value="PDZ"/>
    <property type="match status" value="1"/>
</dbReference>
<keyword evidence="2 5" id="KW-0645">Protease</keyword>
<dbReference type="Pfam" id="PF22694">
    <property type="entry name" value="CtpB_N-like"/>
    <property type="match status" value="1"/>
</dbReference>
<comment type="similarity">
    <text evidence="1 5">Belongs to the peptidase S41A family.</text>
</comment>
<gene>
    <name evidence="7" type="ORF">H8S54_04975</name>
</gene>
<evidence type="ECO:0000259" key="6">
    <source>
        <dbReference type="PROSITE" id="PS50106"/>
    </source>
</evidence>
<evidence type="ECO:0000256" key="4">
    <source>
        <dbReference type="ARBA" id="ARBA00022825"/>
    </source>
</evidence>
<evidence type="ECO:0000256" key="1">
    <source>
        <dbReference type="ARBA" id="ARBA00009179"/>
    </source>
</evidence>
<dbReference type="AlphaFoldDB" id="A0A8I0DQ73"/>
<dbReference type="InterPro" id="IPR041489">
    <property type="entry name" value="PDZ_6"/>
</dbReference>
<keyword evidence="8" id="KW-1185">Reference proteome</keyword>
<dbReference type="CDD" id="cd06782">
    <property type="entry name" value="cpPDZ_CPP-like"/>
    <property type="match status" value="1"/>
</dbReference>